<keyword evidence="1" id="KW-1185">Reference proteome</keyword>
<organism evidence="1 2">
    <name type="scientific">Setaria digitata</name>
    <dbReference type="NCBI Taxonomy" id="48799"/>
    <lineage>
        <taxon>Eukaryota</taxon>
        <taxon>Metazoa</taxon>
        <taxon>Ecdysozoa</taxon>
        <taxon>Nematoda</taxon>
        <taxon>Chromadorea</taxon>
        <taxon>Rhabditida</taxon>
        <taxon>Spirurina</taxon>
        <taxon>Spiruromorpha</taxon>
        <taxon>Filarioidea</taxon>
        <taxon>Setariidae</taxon>
        <taxon>Setaria</taxon>
    </lineage>
</organism>
<sequence>MRQQILNFVLLAYFEITDYIRFRRPEDIWEPPFRTVLCDDNYPIRIRIDADPATACQYFMNYMKHTISYDQ</sequence>
<accession>A0A915PVT3</accession>
<evidence type="ECO:0000313" key="2">
    <source>
        <dbReference type="WBParaSite" id="sdigi.contig5.g639.t1"/>
    </source>
</evidence>
<dbReference type="Proteomes" id="UP000887581">
    <property type="component" value="Unplaced"/>
</dbReference>
<dbReference type="WBParaSite" id="sdigi.contig5.g639.t1">
    <property type="protein sequence ID" value="sdigi.contig5.g639.t1"/>
    <property type="gene ID" value="sdigi.contig5.g639"/>
</dbReference>
<protein>
    <submittedName>
        <fullName evidence="2">Uncharacterized protein</fullName>
    </submittedName>
</protein>
<proteinExistence type="predicted"/>
<reference evidence="2" key="1">
    <citation type="submission" date="2022-11" db="UniProtKB">
        <authorList>
            <consortium name="WormBaseParasite"/>
        </authorList>
    </citation>
    <scope>IDENTIFICATION</scope>
</reference>
<evidence type="ECO:0000313" key="1">
    <source>
        <dbReference type="Proteomes" id="UP000887581"/>
    </source>
</evidence>
<name>A0A915PVT3_9BILA</name>
<dbReference type="AlphaFoldDB" id="A0A915PVT3"/>